<organism evidence="1 2">
    <name type="scientific">Ruminococcus gauvreauii</name>
    <dbReference type="NCBI Taxonomy" id="438033"/>
    <lineage>
        <taxon>Bacteria</taxon>
        <taxon>Bacillati</taxon>
        <taxon>Bacillota</taxon>
        <taxon>Clostridia</taxon>
        <taxon>Eubacteriales</taxon>
        <taxon>Oscillospiraceae</taxon>
        <taxon>Ruminococcus</taxon>
    </lineage>
</organism>
<dbReference type="EMBL" id="CP102290">
    <property type="protein sequence ID" value="UWP59025.1"/>
    <property type="molecule type" value="Genomic_DNA"/>
</dbReference>
<evidence type="ECO:0000313" key="1">
    <source>
        <dbReference type="EMBL" id="UWP59025.1"/>
    </source>
</evidence>
<reference evidence="1" key="1">
    <citation type="journal article" date="2022" name="Cell">
        <title>Design, construction, and in vivo augmentation of a complex gut microbiome.</title>
        <authorList>
            <person name="Cheng A.G."/>
            <person name="Ho P.Y."/>
            <person name="Aranda-Diaz A."/>
            <person name="Jain S."/>
            <person name="Yu F.B."/>
            <person name="Meng X."/>
            <person name="Wang M."/>
            <person name="Iakiviak M."/>
            <person name="Nagashima K."/>
            <person name="Zhao A."/>
            <person name="Murugkar P."/>
            <person name="Patil A."/>
            <person name="Atabakhsh K."/>
            <person name="Weakley A."/>
            <person name="Yan J."/>
            <person name="Brumbaugh A.R."/>
            <person name="Higginbottom S."/>
            <person name="Dimas A."/>
            <person name="Shiver A.L."/>
            <person name="Deutschbauer A."/>
            <person name="Neff N."/>
            <person name="Sonnenburg J.L."/>
            <person name="Huang K.C."/>
            <person name="Fischbach M.A."/>
        </authorList>
    </citation>
    <scope>NUCLEOTIDE SEQUENCE</scope>
    <source>
        <strain evidence="1">DSM 19829</strain>
    </source>
</reference>
<dbReference type="RefSeq" id="WP_028530111.1">
    <property type="nucleotide sequence ID" value="NZ_CABLBR010000043.1"/>
</dbReference>
<protein>
    <recommendedName>
        <fullName evidence="3">Phage protein</fullName>
    </recommendedName>
</protein>
<accession>A0ABY5VET1</accession>
<name>A0ABY5VET1_9FIRM</name>
<gene>
    <name evidence="1" type="ORF">NQ502_16895</name>
</gene>
<keyword evidence="2" id="KW-1185">Reference proteome</keyword>
<dbReference type="Proteomes" id="UP001060164">
    <property type="component" value="Chromosome"/>
</dbReference>
<sequence>MFRINHNEAIELEDKVRRLYKCDRGVISGMADADYFESHPIQAAVLVVDYIHAKGLEASSTQYDEFLCKYEAIFEYPEENDADQEIRNCIDELEDIVNQYVS</sequence>
<evidence type="ECO:0000313" key="2">
    <source>
        <dbReference type="Proteomes" id="UP001060164"/>
    </source>
</evidence>
<proteinExistence type="predicted"/>
<evidence type="ECO:0008006" key="3">
    <source>
        <dbReference type="Google" id="ProtNLM"/>
    </source>
</evidence>